<feature type="compositionally biased region" description="Basic and acidic residues" evidence="1">
    <location>
        <begin position="151"/>
        <end position="161"/>
    </location>
</feature>
<proteinExistence type="predicted"/>
<feature type="non-terminal residue" evidence="2">
    <location>
        <position position="1"/>
    </location>
</feature>
<name>A0AAE0NRA4_SORBR</name>
<dbReference type="EMBL" id="JAUTDP010000020">
    <property type="protein sequence ID" value="KAK3386263.1"/>
    <property type="molecule type" value="Genomic_DNA"/>
</dbReference>
<evidence type="ECO:0000313" key="2">
    <source>
        <dbReference type="EMBL" id="KAK3386263.1"/>
    </source>
</evidence>
<feature type="compositionally biased region" description="Pro residues" evidence="1">
    <location>
        <begin position="227"/>
        <end position="236"/>
    </location>
</feature>
<feature type="region of interest" description="Disordered" evidence="1">
    <location>
        <begin position="1"/>
        <end position="26"/>
    </location>
</feature>
<protein>
    <submittedName>
        <fullName evidence="2">Uncharacterized protein</fullName>
    </submittedName>
</protein>
<feature type="compositionally biased region" description="Low complexity" evidence="1">
    <location>
        <begin position="200"/>
        <end position="212"/>
    </location>
</feature>
<gene>
    <name evidence="2" type="ORF">B0T20DRAFT_493841</name>
</gene>
<feature type="compositionally biased region" description="Low complexity" evidence="1">
    <location>
        <begin position="163"/>
        <end position="186"/>
    </location>
</feature>
<feature type="compositionally biased region" description="Polar residues" evidence="1">
    <location>
        <begin position="187"/>
        <end position="198"/>
    </location>
</feature>
<dbReference type="Proteomes" id="UP001281003">
    <property type="component" value="Unassembled WGS sequence"/>
</dbReference>
<evidence type="ECO:0000313" key="3">
    <source>
        <dbReference type="Proteomes" id="UP001281003"/>
    </source>
</evidence>
<reference evidence="2" key="2">
    <citation type="submission" date="2023-07" db="EMBL/GenBank/DDBJ databases">
        <authorList>
            <consortium name="Lawrence Berkeley National Laboratory"/>
            <person name="Haridas S."/>
            <person name="Hensen N."/>
            <person name="Bonometti L."/>
            <person name="Westerberg I."/>
            <person name="Brannstrom I.O."/>
            <person name="Guillou S."/>
            <person name="Cros-Aarteil S."/>
            <person name="Calhoun S."/>
            <person name="Kuo A."/>
            <person name="Mondo S."/>
            <person name="Pangilinan J."/>
            <person name="Riley R."/>
            <person name="LaButti K."/>
            <person name="Andreopoulos B."/>
            <person name="Lipzen A."/>
            <person name="Chen C."/>
            <person name="Yanf M."/>
            <person name="Daum C."/>
            <person name="Ng V."/>
            <person name="Clum A."/>
            <person name="Steindorff A."/>
            <person name="Ohm R."/>
            <person name="Martin F."/>
            <person name="Silar P."/>
            <person name="Natvig D."/>
            <person name="Lalanne C."/>
            <person name="Gautier V."/>
            <person name="Ament-velasquez S.L."/>
            <person name="Kruys A."/>
            <person name="Hutchinson M.I."/>
            <person name="Powell A.J."/>
            <person name="Barry K."/>
            <person name="Miller A.N."/>
            <person name="Grigoriev I.V."/>
            <person name="Debuchy R."/>
            <person name="Gladieux P."/>
            <person name="Thoren M.H."/>
            <person name="Johannesson H."/>
        </authorList>
    </citation>
    <scope>NUCLEOTIDE SEQUENCE</scope>
    <source>
        <strain evidence="2">FGSC 1904</strain>
    </source>
</reference>
<reference evidence="2" key="1">
    <citation type="journal article" date="2023" name="Mol. Phylogenet. Evol.">
        <title>Genome-scale phylogeny and comparative genomics of the fungal order Sordariales.</title>
        <authorList>
            <person name="Hensen N."/>
            <person name="Bonometti L."/>
            <person name="Westerberg I."/>
            <person name="Brannstrom I.O."/>
            <person name="Guillou S."/>
            <person name="Cros-Aarteil S."/>
            <person name="Calhoun S."/>
            <person name="Haridas S."/>
            <person name="Kuo A."/>
            <person name="Mondo S."/>
            <person name="Pangilinan J."/>
            <person name="Riley R."/>
            <person name="LaButti K."/>
            <person name="Andreopoulos B."/>
            <person name="Lipzen A."/>
            <person name="Chen C."/>
            <person name="Yan M."/>
            <person name="Daum C."/>
            <person name="Ng V."/>
            <person name="Clum A."/>
            <person name="Steindorff A."/>
            <person name="Ohm R.A."/>
            <person name="Martin F."/>
            <person name="Silar P."/>
            <person name="Natvig D.O."/>
            <person name="Lalanne C."/>
            <person name="Gautier V."/>
            <person name="Ament-Velasquez S.L."/>
            <person name="Kruys A."/>
            <person name="Hutchinson M.I."/>
            <person name="Powell A.J."/>
            <person name="Barry K."/>
            <person name="Miller A.N."/>
            <person name="Grigoriev I.V."/>
            <person name="Debuchy R."/>
            <person name="Gladieux P."/>
            <person name="Hiltunen Thoren M."/>
            <person name="Johannesson H."/>
        </authorList>
    </citation>
    <scope>NUCLEOTIDE SEQUENCE</scope>
    <source>
        <strain evidence="2">FGSC 1904</strain>
    </source>
</reference>
<comment type="caution">
    <text evidence="2">The sequence shown here is derived from an EMBL/GenBank/DDBJ whole genome shotgun (WGS) entry which is preliminary data.</text>
</comment>
<dbReference type="AlphaFoldDB" id="A0AAE0NRA4"/>
<keyword evidence="3" id="KW-1185">Reference proteome</keyword>
<sequence>DDIPGLVACGPPVETTNNNGDKAKEPDRYELESYESLVDPKENEWTTVESKFLTRLRRSQDLGPGIPLYMHRKWDSIYQRMLSGSLRITGNDASTSSSETGCVTAADTGRSLREMMEADMKERSLIGGISGLNEEKGKSPAEPEMEDLGEMSEKSSKREEDNNNIINNKKTTVLPSNGEGSSSSNPQPTTAAAQSKSTLAAPDPSSSSSSPATAPPPTSSSAAPDPSSSPPAPAPTVSPSIPYPFFCDIIILDKDTMICQRISAAALKADGLRSLSTAEDVELRLFEEGQPNPEPKPEPKRTGEGLSLFYLWKDVLHTVLQGGGDFLSS</sequence>
<evidence type="ECO:0000256" key="1">
    <source>
        <dbReference type="SAM" id="MobiDB-lite"/>
    </source>
</evidence>
<accession>A0AAE0NRA4</accession>
<organism evidence="2 3">
    <name type="scientific">Sordaria brevicollis</name>
    <dbReference type="NCBI Taxonomy" id="83679"/>
    <lineage>
        <taxon>Eukaryota</taxon>
        <taxon>Fungi</taxon>
        <taxon>Dikarya</taxon>
        <taxon>Ascomycota</taxon>
        <taxon>Pezizomycotina</taxon>
        <taxon>Sordariomycetes</taxon>
        <taxon>Sordariomycetidae</taxon>
        <taxon>Sordariales</taxon>
        <taxon>Sordariaceae</taxon>
        <taxon>Sordaria</taxon>
    </lineage>
</organism>
<feature type="region of interest" description="Disordered" evidence="1">
    <location>
        <begin position="124"/>
        <end position="238"/>
    </location>
</feature>